<proteinExistence type="inferred from homology"/>
<evidence type="ECO:0000256" key="4">
    <source>
        <dbReference type="RuleBase" id="RU003718"/>
    </source>
</evidence>
<dbReference type="CDD" id="cd03784">
    <property type="entry name" value="GT1_Gtf-like"/>
    <property type="match status" value="1"/>
</dbReference>
<dbReference type="FunFam" id="3.40.50.2000:FF:000051">
    <property type="entry name" value="Glycosyltransferase"/>
    <property type="match status" value="1"/>
</dbReference>
<dbReference type="Gene3D" id="3.40.50.2000">
    <property type="entry name" value="Glycogen Phosphorylase B"/>
    <property type="match status" value="2"/>
</dbReference>
<dbReference type="PROSITE" id="PS00375">
    <property type="entry name" value="UDPGT"/>
    <property type="match status" value="1"/>
</dbReference>
<organism evidence="6 7">
    <name type="scientific">Castilleja foliolosa</name>
    <dbReference type="NCBI Taxonomy" id="1961234"/>
    <lineage>
        <taxon>Eukaryota</taxon>
        <taxon>Viridiplantae</taxon>
        <taxon>Streptophyta</taxon>
        <taxon>Embryophyta</taxon>
        <taxon>Tracheophyta</taxon>
        <taxon>Spermatophyta</taxon>
        <taxon>Magnoliopsida</taxon>
        <taxon>eudicotyledons</taxon>
        <taxon>Gunneridae</taxon>
        <taxon>Pentapetalae</taxon>
        <taxon>asterids</taxon>
        <taxon>lamiids</taxon>
        <taxon>Lamiales</taxon>
        <taxon>Orobanchaceae</taxon>
        <taxon>Pedicularideae</taxon>
        <taxon>Castillejinae</taxon>
        <taxon>Castilleja</taxon>
    </lineage>
</organism>
<evidence type="ECO:0000256" key="5">
    <source>
        <dbReference type="RuleBase" id="RU362057"/>
    </source>
</evidence>
<comment type="caution">
    <text evidence="6">The sequence shown here is derived from an EMBL/GenBank/DDBJ whole genome shotgun (WGS) entry which is preliminary data.</text>
</comment>
<protein>
    <recommendedName>
        <fullName evidence="5">Glycosyltransferase</fullName>
        <ecNumber evidence="5">2.4.1.-</ecNumber>
    </recommendedName>
</protein>
<dbReference type="PANTHER" id="PTHR48046">
    <property type="entry name" value="UDP-GLYCOSYLTRANSFERASE 72E1"/>
    <property type="match status" value="1"/>
</dbReference>
<dbReference type="EC" id="2.4.1.-" evidence="5"/>
<gene>
    <name evidence="6" type="ORF">CASFOL_022142</name>
</gene>
<keyword evidence="3 4" id="KW-0808">Transferase</keyword>
<dbReference type="InterPro" id="IPR002213">
    <property type="entry name" value="UDP_glucos_trans"/>
</dbReference>
<comment type="similarity">
    <text evidence="1 4">Belongs to the UDP-glycosyltransferase family.</text>
</comment>
<dbReference type="InterPro" id="IPR035595">
    <property type="entry name" value="UDP_glycos_trans_CS"/>
</dbReference>
<evidence type="ECO:0000313" key="7">
    <source>
        <dbReference type="Proteomes" id="UP001632038"/>
    </source>
</evidence>
<accession>A0ABD3CZD9</accession>
<evidence type="ECO:0000256" key="1">
    <source>
        <dbReference type="ARBA" id="ARBA00009995"/>
    </source>
</evidence>
<reference evidence="7" key="1">
    <citation type="journal article" date="2024" name="IScience">
        <title>Strigolactones Initiate the Formation of Haustorium-like Structures in Castilleja.</title>
        <authorList>
            <person name="Buerger M."/>
            <person name="Peterson D."/>
            <person name="Chory J."/>
        </authorList>
    </citation>
    <scope>NUCLEOTIDE SEQUENCE [LARGE SCALE GENOMIC DNA]</scope>
</reference>
<evidence type="ECO:0000256" key="2">
    <source>
        <dbReference type="ARBA" id="ARBA00022676"/>
    </source>
</evidence>
<evidence type="ECO:0000313" key="6">
    <source>
        <dbReference type="EMBL" id="KAL3635088.1"/>
    </source>
</evidence>
<keyword evidence="7" id="KW-1185">Reference proteome</keyword>
<name>A0ABD3CZD9_9LAMI</name>
<dbReference type="AlphaFoldDB" id="A0ABD3CZD9"/>
<sequence>MNSTNKHNIALLPPPAFLGHLIPFIELAKKLVSQHNVTVTLIIPNDNNNNKSSKPLLQNIPTSITPVFLPPVSTDDLPENTNPEMLLPIRVIRSLPFLRKTLSSLQTPASALILDLFAPYAIDVAKEFNIPVYIFYVVAANELSLSMDLPKLDETCTTEYRDMPEPIKLPGGIVLGAEDLPDSMVEKNSEVHKWMVDLCKKYLLADGIIVNSFLELEFEAFKDLEQRDMPPVYQVGPLIRTGPEGESDQEPEIQKWLNDQTAKSVIYVSFGSGGTLSMEQFTELALGLEMSGHRFLWVVRAPQENASEAYLNTSENILNLDPLHFLPQGFLERTKNRGLVVASWAPQIQILGHGSTGGFLTHCGWNSILESAVFGVPMIAWPLCFEHKMNAVFLRDGLKGAIRVKGNENGVVERGEVCGVVKELMEGEEGKMIRERMMDVKIAAEKALSKEGSSSKALAHVVQEWIRKK</sequence>
<dbReference type="Pfam" id="PF00201">
    <property type="entry name" value="UDPGT"/>
    <property type="match status" value="1"/>
</dbReference>
<keyword evidence="2 4" id="KW-0328">Glycosyltransferase</keyword>
<dbReference type="PANTHER" id="PTHR48046:SF6">
    <property type="entry name" value="GLYCOSYLTRANSFERASE"/>
    <property type="match status" value="1"/>
</dbReference>
<dbReference type="EMBL" id="JAVIJP010000028">
    <property type="protein sequence ID" value="KAL3635088.1"/>
    <property type="molecule type" value="Genomic_DNA"/>
</dbReference>
<dbReference type="GO" id="GO:0016757">
    <property type="term" value="F:glycosyltransferase activity"/>
    <property type="evidence" value="ECO:0007669"/>
    <property type="project" value="UniProtKB-KW"/>
</dbReference>
<dbReference type="SUPFAM" id="SSF53756">
    <property type="entry name" value="UDP-Glycosyltransferase/glycogen phosphorylase"/>
    <property type="match status" value="1"/>
</dbReference>
<dbReference type="Proteomes" id="UP001632038">
    <property type="component" value="Unassembled WGS sequence"/>
</dbReference>
<evidence type="ECO:0000256" key="3">
    <source>
        <dbReference type="ARBA" id="ARBA00022679"/>
    </source>
</evidence>